<reference evidence="1" key="1">
    <citation type="submission" date="2020-05" db="EMBL/GenBank/DDBJ databases">
        <title>Genomic Encyclopedia of Type Strains, Phase IV (KMG-V): Genome sequencing to study the core and pangenomes of soil and plant-associated prokaryotes.</title>
        <authorList>
            <person name="Whitman W."/>
        </authorList>
    </citation>
    <scope>NUCLEOTIDE SEQUENCE</scope>
    <source>
        <strain evidence="1">16F</strain>
    </source>
</reference>
<dbReference type="RefSeq" id="WP_173778900.1">
    <property type="nucleotide sequence ID" value="NZ_JABSNO010000007.1"/>
</dbReference>
<sequence length="149" mass="17417">MKSNFLFIFAFLLFMQCNSQKTKKSFKQSTTFENIEKLKGKWYNTLLKVQKNGTETNLKMECQGKSYWEIAETDGRHNLIKHFATGKNCTLHEIKTGGLNFTNGNLNYTENDIRKSETLQKLSDKQFKISEKSFLNGESILVENYYEKK</sequence>
<evidence type="ECO:0008006" key="3">
    <source>
        <dbReference type="Google" id="ProtNLM"/>
    </source>
</evidence>
<dbReference type="EMBL" id="JABSNO010000007">
    <property type="protein sequence ID" value="NRS92291.1"/>
    <property type="molecule type" value="Genomic_DNA"/>
</dbReference>
<protein>
    <recommendedName>
        <fullName evidence="3">Lipocalin-like protein</fullName>
    </recommendedName>
</protein>
<comment type="caution">
    <text evidence="1">The sequence shown here is derived from an EMBL/GenBank/DDBJ whole genome shotgun (WGS) entry which is preliminary data.</text>
</comment>
<keyword evidence="2" id="KW-1185">Reference proteome</keyword>
<evidence type="ECO:0000313" key="1">
    <source>
        <dbReference type="EMBL" id="NRS92291.1"/>
    </source>
</evidence>
<proteinExistence type="predicted"/>
<dbReference type="AlphaFoldDB" id="A0A8J8G6N7"/>
<accession>A0A8J8G6N7</accession>
<dbReference type="Proteomes" id="UP000610746">
    <property type="component" value="Unassembled WGS sequence"/>
</dbReference>
<gene>
    <name evidence="1" type="ORF">HNQ03_001359</name>
</gene>
<evidence type="ECO:0000313" key="2">
    <source>
        <dbReference type="Proteomes" id="UP000610746"/>
    </source>
</evidence>
<organism evidence="1 2">
    <name type="scientific">Frigoriflavimonas asaccharolytica</name>
    <dbReference type="NCBI Taxonomy" id="2735899"/>
    <lineage>
        <taxon>Bacteria</taxon>
        <taxon>Pseudomonadati</taxon>
        <taxon>Bacteroidota</taxon>
        <taxon>Flavobacteriia</taxon>
        <taxon>Flavobacteriales</taxon>
        <taxon>Weeksellaceae</taxon>
        <taxon>Frigoriflavimonas</taxon>
    </lineage>
</organism>
<name>A0A8J8G6N7_9FLAO</name>